<evidence type="ECO:0000256" key="2">
    <source>
        <dbReference type="ARBA" id="ARBA00022692"/>
    </source>
</evidence>
<organism evidence="9 10">
    <name type="scientific">Didymella heteroderae</name>
    <dbReference type="NCBI Taxonomy" id="1769908"/>
    <lineage>
        <taxon>Eukaryota</taxon>
        <taxon>Fungi</taxon>
        <taxon>Dikarya</taxon>
        <taxon>Ascomycota</taxon>
        <taxon>Pezizomycotina</taxon>
        <taxon>Dothideomycetes</taxon>
        <taxon>Pleosporomycetidae</taxon>
        <taxon>Pleosporales</taxon>
        <taxon>Pleosporineae</taxon>
        <taxon>Didymellaceae</taxon>
        <taxon>Didymella</taxon>
    </lineage>
</organism>
<keyword evidence="3 7" id="KW-1133">Transmembrane helix</keyword>
<feature type="compositionally biased region" description="Polar residues" evidence="6">
    <location>
        <begin position="336"/>
        <end position="349"/>
    </location>
</feature>
<feature type="transmembrane region" description="Helical" evidence="7">
    <location>
        <begin position="64"/>
        <end position="87"/>
    </location>
</feature>
<keyword evidence="4 7" id="KW-0472">Membrane</keyword>
<evidence type="ECO:0000313" key="9">
    <source>
        <dbReference type="EMBL" id="KAF3040533.1"/>
    </source>
</evidence>
<dbReference type="Pfam" id="PF20684">
    <property type="entry name" value="Fung_rhodopsin"/>
    <property type="match status" value="1"/>
</dbReference>
<dbReference type="GO" id="GO:0016020">
    <property type="term" value="C:membrane"/>
    <property type="evidence" value="ECO:0007669"/>
    <property type="project" value="UniProtKB-SubCell"/>
</dbReference>
<keyword evidence="10" id="KW-1185">Reference proteome</keyword>
<keyword evidence="2 7" id="KW-0812">Transmembrane</keyword>
<comment type="similarity">
    <text evidence="5">Belongs to the SAT4 family.</text>
</comment>
<feature type="compositionally biased region" description="Basic and acidic residues" evidence="6">
    <location>
        <begin position="489"/>
        <end position="505"/>
    </location>
</feature>
<dbReference type="Proteomes" id="UP000758155">
    <property type="component" value="Unassembled WGS sequence"/>
</dbReference>
<dbReference type="PANTHER" id="PTHR33048">
    <property type="entry name" value="PTH11-LIKE INTEGRAL MEMBRANE PROTEIN (AFU_ORTHOLOGUE AFUA_5G11245)"/>
    <property type="match status" value="1"/>
</dbReference>
<dbReference type="EMBL" id="SWKV01000025">
    <property type="protein sequence ID" value="KAF3040533.1"/>
    <property type="molecule type" value="Genomic_DNA"/>
</dbReference>
<evidence type="ECO:0000256" key="3">
    <source>
        <dbReference type="ARBA" id="ARBA00022989"/>
    </source>
</evidence>
<comment type="caution">
    <text evidence="9">The sequence shown here is derived from an EMBL/GenBank/DDBJ whole genome shotgun (WGS) entry which is preliminary data.</text>
</comment>
<evidence type="ECO:0000256" key="6">
    <source>
        <dbReference type="SAM" id="MobiDB-lite"/>
    </source>
</evidence>
<feature type="compositionally biased region" description="Polar residues" evidence="6">
    <location>
        <begin position="420"/>
        <end position="438"/>
    </location>
</feature>
<dbReference type="OrthoDB" id="5401779at2759"/>
<dbReference type="InterPro" id="IPR052337">
    <property type="entry name" value="SAT4-like"/>
</dbReference>
<feature type="compositionally biased region" description="Low complexity" evidence="6">
    <location>
        <begin position="350"/>
        <end position="366"/>
    </location>
</feature>
<proteinExistence type="inferred from homology"/>
<feature type="transmembrane region" description="Helical" evidence="7">
    <location>
        <begin position="144"/>
        <end position="166"/>
    </location>
</feature>
<evidence type="ECO:0000259" key="8">
    <source>
        <dbReference type="Pfam" id="PF20684"/>
    </source>
</evidence>
<name>A0A9P4WT27_9PLEO</name>
<protein>
    <recommendedName>
        <fullName evidence="8">Rhodopsin domain-containing protein</fullName>
    </recommendedName>
</protein>
<feature type="region of interest" description="Disordered" evidence="6">
    <location>
        <begin position="420"/>
        <end position="505"/>
    </location>
</feature>
<feature type="region of interest" description="Disordered" evidence="6">
    <location>
        <begin position="307"/>
        <end position="385"/>
    </location>
</feature>
<dbReference type="AlphaFoldDB" id="A0A9P4WT27"/>
<feature type="transmembrane region" description="Helical" evidence="7">
    <location>
        <begin position="226"/>
        <end position="248"/>
    </location>
</feature>
<dbReference type="InterPro" id="IPR049326">
    <property type="entry name" value="Rhodopsin_dom_fungi"/>
</dbReference>
<feature type="domain" description="Rhodopsin" evidence="8">
    <location>
        <begin position="47"/>
        <end position="290"/>
    </location>
</feature>
<reference evidence="9" key="1">
    <citation type="submission" date="2019-04" db="EMBL/GenBank/DDBJ databases">
        <title>Sequencing of skin fungus with MAO and IRED activity.</title>
        <authorList>
            <person name="Marsaioli A.J."/>
            <person name="Bonatto J.M.C."/>
            <person name="Reis Junior O."/>
        </authorList>
    </citation>
    <scope>NUCLEOTIDE SEQUENCE</scope>
    <source>
        <strain evidence="9">28M1</strain>
    </source>
</reference>
<evidence type="ECO:0000256" key="1">
    <source>
        <dbReference type="ARBA" id="ARBA00004141"/>
    </source>
</evidence>
<sequence>MTSRFPTAAEFASFPPPNYDDPTTLRPLAIGVITPMTILVVAFMSCRIYSRTILTKTLGWDDGIMLLAAITSVGNNVMVIISMLPQYRMGHHLWDIPPQLLYGSMKAAQMGMATQLLFTVIITLMKVAILLTYLRIFPSRTNKWFCYIMLFYTVSLNIACFFVTLFQCAPASTYWNIFKYIGRAKCLNIKAIYYFHSGQNTFSDFLIFLWPAKDLLNVKVSLRQRVTLTCMFSLGVIVCGAGVARLYYTHMYLESYDVFWQGGKTFVIMCVEGGIGIVCGCLPGCKPLMNKLFPRYFGTTNNSSGSYPRRWQPNYSKQTDDEESTQPAESLRSDSIRLTNVKNFNTSTTSQPASLQRSSSRQAQKSVVPTLSPQSSTLNRSTSLTTTRTVNANSMRTPNLHRSPSHVPQSTFTTTITAQPHLSRSNSRLNTRWGSTDMNKPLPMRPAPPAIAARRPSASGVQRSRNHSRELSAISNASTELFILQGREGGSEKSSPERKNDTWMG</sequence>
<evidence type="ECO:0000256" key="7">
    <source>
        <dbReference type="SAM" id="Phobius"/>
    </source>
</evidence>
<dbReference type="PANTHER" id="PTHR33048:SF129">
    <property type="entry name" value="INTEGRAL MEMBRANE PROTEIN-RELATED"/>
    <property type="match status" value="1"/>
</dbReference>
<accession>A0A9P4WT27</accession>
<feature type="compositionally biased region" description="Low complexity" evidence="6">
    <location>
        <begin position="375"/>
        <end position="385"/>
    </location>
</feature>
<gene>
    <name evidence="9" type="ORF">E8E12_008534</name>
</gene>
<feature type="transmembrane region" description="Helical" evidence="7">
    <location>
        <begin position="25"/>
        <end position="44"/>
    </location>
</feature>
<evidence type="ECO:0000256" key="4">
    <source>
        <dbReference type="ARBA" id="ARBA00023136"/>
    </source>
</evidence>
<evidence type="ECO:0000256" key="5">
    <source>
        <dbReference type="ARBA" id="ARBA00038359"/>
    </source>
</evidence>
<evidence type="ECO:0000313" key="10">
    <source>
        <dbReference type="Proteomes" id="UP000758155"/>
    </source>
</evidence>
<comment type="subcellular location">
    <subcellularLocation>
        <location evidence="1">Membrane</location>
        <topology evidence="1">Multi-pass membrane protein</topology>
    </subcellularLocation>
</comment>
<feature type="transmembrane region" description="Helical" evidence="7">
    <location>
        <begin position="107"/>
        <end position="132"/>
    </location>
</feature>